<evidence type="ECO:0000313" key="3">
    <source>
        <dbReference type="EMBL" id="MBB5790170.1"/>
    </source>
</evidence>
<dbReference type="InterPro" id="IPR041657">
    <property type="entry name" value="HTH_17"/>
</dbReference>
<dbReference type="AlphaFoldDB" id="A0A7W9GU85"/>
<dbReference type="Proteomes" id="UP000542813">
    <property type="component" value="Unassembled WGS sequence"/>
</dbReference>
<feature type="compositionally biased region" description="Basic and acidic residues" evidence="1">
    <location>
        <begin position="48"/>
        <end position="63"/>
    </location>
</feature>
<evidence type="ECO:0000256" key="1">
    <source>
        <dbReference type="SAM" id="MobiDB-lite"/>
    </source>
</evidence>
<organism evidence="3 4">
    <name type="scientific">Jiangella mangrovi</name>
    <dbReference type="NCBI Taxonomy" id="1524084"/>
    <lineage>
        <taxon>Bacteria</taxon>
        <taxon>Bacillati</taxon>
        <taxon>Actinomycetota</taxon>
        <taxon>Actinomycetes</taxon>
        <taxon>Jiangellales</taxon>
        <taxon>Jiangellaceae</taxon>
        <taxon>Jiangella</taxon>
    </lineage>
</organism>
<dbReference type="NCBIfam" id="TIGR01764">
    <property type="entry name" value="excise"/>
    <property type="match status" value="1"/>
</dbReference>
<proteinExistence type="predicted"/>
<feature type="region of interest" description="Disordered" evidence="1">
    <location>
        <begin position="1"/>
        <end position="63"/>
    </location>
</feature>
<dbReference type="GO" id="GO:0003677">
    <property type="term" value="F:DNA binding"/>
    <property type="evidence" value="ECO:0007669"/>
    <property type="project" value="InterPro"/>
</dbReference>
<name>A0A7W9GU85_9ACTN</name>
<evidence type="ECO:0000313" key="4">
    <source>
        <dbReference type="Proteomes" id="UP000542813"/>
    </source>
</evidence>
<reference evidence="3 4" key="1">
    <citation type="submission" date="2020-08" db="EMBL/GenBank/DDBJ databases">
        <title>Sequencing the genomes of 1000 actinobacteria strains.</title>
        <authorList>
            <person name="Klenk H.-P."/>
        </authorList>
    </citation>
    <scope>NUCLEOTIDE SEQUENCE [LARGE SCALE GENOMIC DNA]</scope>
    <source>
        <strain evidence="3 4">DSM 102122</strain>
    </source>
</reference>
<dbReference type="Pfam" id="PF12728">
    <property type="entry name" value="HTH_17"/>
    <property type="match status" value="1"/>
</dbReference>
<feature type="domain" description="Helix-turn-helix" evidence="2">
    <location>
        <begin position="157"/>
        <end position="206"/>
    </location>
</feature>
<protein>
    <submittedName>
        <fullName evidence="3">Excisionase family DNA binding protein</fullName>
    </submittedName>
</protein>
<dbReference type="EMBL" id="JACHMM010000001">
    <property type="protein sequence ID" value="MBB5790170.1"/>
    <property type="molecule type" value="Genomic_DNA"/>
</dbReference>
<keyword evidence="4" id="KW-1185">Reference proteome</keyword>
<gene>
    <name evidence="3" type="ORF">HD601_004745</name>
</gene>
<dbReference type="InterPro" id="IPR010093">
    <property type="entry name" value="SinI_DNA-bd"/>
</dbReference>
<sequence length="227" mass="24562">MAKKTPASRSVVAKAGKSVAGSRLAGKPAPRSAPADRPDSAPISGTSVRDDVGRFQDPERRQDLRKTIAGIQRLPDVSHQLGPDGQAAAQALDSLLSRGDVFISASGGPDLKLPPAFHDALRRIVDLASDGRPAFLIFASADDPDELEIEPAVPVELTSQQAADLLNVSRPHVVKLARTGELPHRMVGNRHRFDLEDVLEYERRQREVRDRALAAIVPEDGYTAEDF</sequence>
<evidence type="ECO:0000259" key="2">
    <source>
        <dbReference type="Pfam" id="PF12728"/>
    </source>
</evidence>
<accession>A0A7W9GU85</accession>
<comment type="caution">
    <text evidence="3">The sequence shown here is derived from an EMBL/GenBank/DDBJ whole genome shotgun (WGS) entry which is preliminary data.</text>
</comment>
<dbReference type="RefSeq" id="WP_221441245.1">
    <property type="nucleotide sequence ID" value="NZ_JACHMM010000001.1"/>
</dbReference>